<accession>A0ABS4RBL3</accession>
<comment type="caution">
    <text evidence="1">The sequence shown here is derived from an EMBL/GenBank/DDBJ whole genome shotgun (WGS) entry which is preliminary data.</text>
</comment>
<sequence>MKNGILFILACLLLTGCKIDESPSPFPGSSESQSHSDIDSIAIDDFFPLENKIYSFNGEGNEYAAYKETFFTRIDHYLPSIVENGGTRILKVYELTTEGIYLVYEQPEYYEETLPSIDSIKGKFNRQTLLMSPLTIGTVYDDWEIVNIDEEIQLPIGKIKKIIVVEQKDEENQTIITSFWAPGYGKIKEEFVSTEGSEEFKVVSELKNME</sequence>
<dbReference type="RefSeq" id="WP_066393948.1">
    <property type="nucleotide sequence ID" value="NZ_JAGIKZ010000002.1"/>
</dbReference>
<reference evidence="1 2" key="1">
    <citation type="submission" date="2021-03" db="EMBL/GenBank/DDBJ databases">
        <title>Genomic Encyclopedia of Type Strains, Phase IV (KMG-IV): sequencing the most valuable type-strain genomes for metagenomic binning, comparative biology and taxonomic classification.</title>
        <authorList>
            <person name="Goeker M."/>
        </authorList>
    </citation>
    <scope>NUCLEOTIDE SEQUENCE [LARGE SCALE GENOMIC DNA]</scope>
    <source>
        <strain evidence="1 2">DSM 26675</strain>
    </source>
</reference>
<evidence type="ECO:0000313" key="2">
    <source>
        <dbReference type="Proteomes" id="UP001519293"/>
    </source>
</evidence>
<proteinExistence type="predicted"/>
<protein>
    <recommendedName>
        <fullName evidence="3">Lipoprotein</fullName>
    </recommendedName>
</protein>
<organism evidence="1 2">
    <name type="scientific">Cytobacillus eiseniae</name>
    <dbReference type="NCBI Taxonomy" id="762947"/>
    <lineage>
        <taxon>Bacteria</taxon>
        <taxon>Bacillati</taxon>
        <taxon>Bacillota</taxon>
        <taxon>Bacilli</taxon>
        <taxon>Bacillales</taxon>
        <taxon>Bacillaceae</taxon>
        <taxon>Cytobacillus</taxon>
    </lineage>
</organism>
<dbReference type="EMBL" id="JAGIKZ010000002">
    <property type="protein sequence ID" value="MBP2240294.1"/>
    <property type="molecule type" value="Genomic_DNA"/>
</dbReference>
<name>A0ABS4RBL3_9BACI</name>
<evidence type="ECO:0000313" key="1">
    <source>
        <dbReference type="EMBL" id="MBP2240294.1"/>
    </source>
</evidence>
<gene>
    <name evidence="1" type="ORF">J2Z40_000847</name>
</gene>
<dbReference type="PROSITE" id="PS51257">
    <property type="entry name" value="PROKAR_LIPOPROTEIN"/>
    <property type="match status" value="1"/>
</dbReference>
<keyword evidence="2" id="KW-1185">Reference proteome</keyword>
<evidence type="ECO:0008006" key="3">
    <source>
        <dbReference type="Google" id="ProtNLM"/>
    </source>
</evidence>
<dbReference type="Proteomes" id="UP001519293">
    <property type="component" value="Unassembled WGS sequence"/>
</dbReference>